<dbReference type="PANTHER" id="PTHR30615:SF8">
    <property type="entry name" value="UPF0047 PROTEIN C4A8.02C"/>
    <property type="match status" value="1"/>
</dbReference>
<dbReference type="NCBIfam" id="TIGR00149">
    <property type="entry name" value="TIGR00149_YjbQ"/>
    <property type="match status" value="1"/>
</dbReference>
<reference evidence="2" key="1">
    <citation type="submission" date="2019-05" db="EMBL/GenBank/DDBJ databases">
        <title>Annotation for the trematode Paragonimus heterotremus.</title>
        <authorList>
            <person name="Choi Y.-J."/>
        </authorList>
    </citation>
    <scope>NUCLEOTIDE SEQUENCE</scope>
    <source>
        <strain evidence="2">LC</strain>
    </source>
</reference>
<evidence type="ECO:0000313" key="3">
    <source>
        <dbReference type="Proteomes" id="UP000748531"/>
    </source>
</evidence>
<evidence type="ECO:0000313" key="2">
    <source>
        <dbReference type="EMBL" id="KAF5400731.1"/>
    </source>
</evidence>
<dbReference type="SUPFAM" id="SSF111038">
    <property type="entry name" value="YjbQ-like"/>
    <property type="match status" value="1"/>
</dbReference>
<dbReference type="AlphaFoldDB" id="A0A8J4WHN3"/>
<organism evidence="2 3">
    <name type="scientific">Paragonimus heterotremus</name>
    <dbReference type="NCBI Taxonomy" id="100268"/>
    <lineage>
        <taxon>Eukaryota</taxon>
        <taxon>Metazoa</taxon>
        <taxon>Spiralia</taxon>
        <taxon>Lophotrochozoa</taxon>
        <taxon>Platyhelminthes</taxon>
        <taxon>Trematoda</taxon>
        <taxon>Digenea</taxon>
        <taxon>Plagiorchiida</taxon>
        <taxon>Troglotremata</taxon>
        <taxon>Troglotrematidae</taxon>
        <taxon>Paragonimus</taxon>
    </lineage>
</organism>
<dbReference type="PANTHER" id="PTHR30615">
    <property type="entry name" value="UNCHARACTERIZED PROTEIN YJBQ-RELATED"/>
    <property type="match status" value="1"/>
</dbReference>
<evidence type="ECO:0000256" key="1">
    <source>
        <dbReference type="ARBA" id="ARBA00005534"/>
    </source>
</evidence>
<keyword evidence="3" id="KW-1185">Reference proteome</keyword>
<dbReference type="Proteomes" id="UP000748531">
    <property type="component" value="Unassembled WGS sequence"/>
</dbReference>
<dbReference type="EMBL" id="LUCH01002954">
    <property type="protein sequence ID" value="KAF5400731.1"/>
    <property type="molecule type" value="Genomic_DNA"/>
</dbReference>
<dbReference type="Gene3D" id="2.60.120.460">
    <property type="entry name" value="YjbQ-like"/>
    <property type="match status" value="1"/>
</dbReference>
<dbReference type="Pfam" id="PF01894">
    <property type="entry name" value="YjbQ"/>
    <property type="match status" value="1"/>
</dbReference>
<gene>
    <name evidence="2" type="ORF">PHET_06190</name>
</gene>
<comment type="caution">
    <text evidence="2">The sequence shown here is derived from an EMBL/GenBank/DDBJ whole genome shotgun (WGS) entry which is preliminary data.</text>
</comment>
<sequence>YTKTVSSEDIDIDYDSNNGILPWYITSADQKQQMAFVIGNYWLQRTISLKKHSRGCHYVTDEIKAALPELKQIKMGVLHLFSEFFRDFKIVCHSWDPSVKTDIEMLLNRLFPESLPYKHSCEGPDDMPAHAKQAFLGGPSISLPISEGKLALGTWQGIWLCEHRNSSSSRQVVATINGCPFDVK</sequence>
<dbReference type="OrthoDB" id="10255963at2759"/>
<proteinExistence type="inferred from homology"/>
<name>A0A8J4WHN3_9TREM</name>
<protein>
    <submittedName>
        <fullName evidence="2">Secondary thiamine-phosphate synthase enzyme</fullName>
    </submittedName>
</protein>
<dbReference type="InterPro" id="IPR035917">
    <property type="entry name" value="YjbQ-like_sf"/>
</dbReference>
<dbReference type="InterPro" id="IPR001602">
    <property type="entry name" value="UPF0047_YjbQ-like"/>
</dbReference>
<feature type="non-terminal residue" evidence="2">
    <location>
        <position position="184"/>
    </location>
</feature>
<dbReference type="PROSITE" id="PS01314">
    <property type="entry name" value="UPF0047"/>
    <property type="match status" value="1"/>
</dbReference>
<accession>A0A8J4WHN3</accession>
<comment type="similarity">
    <text evidence="1">Belongs to the UPF0047 family.</text>
</comment>